<comment type="caution">
    <text evidence="1">The sequence shown here is derived from an EMBL/GenBank/DDBJ whole genome shotgun (WGS) entry which is preliminary data.</text>
</comment>
<sequence length="61" mass="6301">MNNLKSKIANPCIEEVGGTALLYGRLRAAGFTAPFGFATSTSLQDATRTLSGQGAGRPGEE</sequence>
<dbReference type="Proteomes" id="UP001165986">
    <property type="component" value="Unassembled WGS sequence"/>
</dbReference>
<name>A0AA40T246_9NOST</name>
<dbReference type="AlphaFoldDB" id="A0AA40T246"/>
<accession>A0AA40T246</accession>
<proteinExistence type="predicted"/>
<dbReference type="RefSeq" id="WP_191760463.1">
    <property type="nucleotide sequence ID" value="NZ_VJXY01000038.1"/>
</dbReference>
<keyword evidence="2" id="KW-1185">Reference proteome</keyword>
<evidence type="ECO:0000313" key="2">
    <source>
        <dbReference type="Proteomes" id="UP001165986"/>
    </source>
</evidence>
<reference evidence="1" key="1">
    <citation type="submission" date="2019-07" db="EMBL/GenBank/DDBJ databases">
        <title>Toxilogical consequences of a new and cryptic species of cyanobacteria (Komarekiella delphini-convector) recovered from the epidermis of a bottlenose dolphin and 1500 ft. in the air.</title>
        <authorList>
            <person name="Brown A.O."/>
            <person name="Dvorak P."/>
            <person name="Villanueva C.D."/>
            <person name="Foss A.J."/>
            <person name="Garvey A.D."/>
            <person name="Gibson Q.A."/>
            <person name="Johansen J.R."/>
            <person name="Casamatta D.A."/>
        </authorList>
    </citation>
    <scope>NUCLEOTIDE SEQUENCE</scope>
    <source>
        <strain evidence="1">SJRDD-AB1</strain>
    </source>
</reference>
<protein>
    <submittedName>
        <fullName evidence="1">Uncharacterized protein</fullName>
    </submittedName>
</protein>
<dbReference type="EMBL" id="VJXY01000038">
    <property type="protein sequence ID" value="MBD6619270.1"/>
    <property type="molecule type" value="Genomic_DNA"/>
</dbReference>
<evidence type="ECO:0000313" key="1">
    <source>
        <dbReference type="EMBL" id="MBD6619270.1"/>
    </source>
</evidence>
<organism evidence="1 2">
    <name type="scientific">Komarekiella delphini-convector SJRDD-AB1</name>
    <dbReference type="NCBI Taxonomy" id="2593771"/>
    <lineage>
        <taxon>Bacteria</taxon>
        <taxon>Bacillati</taxon>
        <taxon>Cyanobacteriota</taxon>
        <taxon>Cyanophyceae</taxon>
        <taxon>Nostocales</taxon>
        <taxon>Nostocaceae</taxon>
        <taxon>Komarekiella</taxon>
        <taxon>Komarekiella delphini-convector</taxon>
    </lineage>
</organism>
<gene>
    <name evidence="1" type="ORF">FNW02_26445</name>
</gene>